<dbReference type="Proteomes" id="UP000072874">
    <property type="component" value="Chromosome 5"/>
</dbReference>
<dbReference type="VEuPathDB" id="PlasmoDB:Py17XNL_000504380"/>
<dbReference type="RefSeq" id="XP_729845.1">
    <property type="nucleotide sequence ID" value="XM_724752.1"/>
</dbReference>
<reference evidence="5 6" key="1">
    <citation type="journal article" date="2014" name="BMC Biol.">
        <title>A comprehensive evaluation of rodent malaria parasite genomes and gene expression.</title>
        <authorList>
            <person name="Otto T.D."/>
            <person name="Bohme U."/>
            <person name="Jackson A.P."/>
            <person name="Hunt M."/>
            <person name="Franke-Fayard B."/>
            <person name="Hoeijmakers W.A."/>
            <person name="Religa A.A."/>
            <person name="Robertson L."/>
            <person name="Sanders M."/>
            <person name="Ogun S.A."/>
            <person name="Cunningham D."/>
            <person name="Erhart A."/>
            <person name="Billker O."/>
            <person name="Khan S.M."/>
            <person name="Stunnenberg H.G."/>
            <person name="Langhorne J."/>
            <person name="Holder A.A."/>
            <person name="Waters A.P."/>
            <person name="Newbold C.I."/>
            <person name="Pain A."/>
            <person name="Berriman M."/>
            <person name="Janse C.J."/>
        </authorList>
    </citation>
    <scope>NUCLEOTIDE SEQUENCE [LARGE SCALE GENOMIC DNA]</scope>
    <source>
        <strain evidence="4 5">17X</strain>
        <strain evidence="3 6">YM</strain>
    </source>
</reference>
<dbReference type="VEuPathDB" id="PlasmoDB:PY17X_0502200"/>
<dbReference type="KEGG" id="pyo:PY17X_0502200"/>
<dbReference type="GeneID" id="3807143"/>
<keyword evidence="2" id="KW-0732">Signal</keyword>
<sequence>MKTTYVSLFFIILLICGIFECKASSVDETNDPKPNNVKLTDKINSIFKNKRNGKIAAIAASIAGSTIAIALALACMHPEVREKFGIRKRIKNFDDVNTPQDISLISPVENPYQEYYPEDYQEQYPEISSDQYIEQPQKHYTKRFLEQYTNSVQNDHTYSYSPTEEKYNTYYMAPDTHDEYEKLFTDDQKEEINDNIVYHDELSDLMGEGHKIYSMNDKPFDPYI</sequence>
<accession>A0A077Y199</accession>
<protein>
    <submittedName>
        <fullName evidence="3">Early transcribed membrane protein</fullName>
    </submittedName>
    <submittedName>
        <fullName evidence="4">Up-regulated in infective sporozoites</fullName>
    </submittedName>
</protein>
<dbReference type="EMBL" id="LK934633">
    <property type="protein sequence ID" value="CDU16611.1"/>
    <property type="molecule type" value="Genomic_DNA"/>
</dbReference>
<feature type="signal peptide" evidence="2">
    <location>
        <begin position="1"/>
        <end position="23"/>
    </location>
</feature>
<keyword evidence="1" id="KW-0472">Membrane</keyword>
<keyword evidence="1" id="KW-0812">Transmembrane</keyword>
<evidence type="ECO:0000313" key="4">
    <source>
        <dbReference type="EMBL" id="VTZ74046.1"/>
    </source>
</evidence>
<name>A0A077Y199_PLAYE</name>
<dbReference type="Proteomes" id="UP000072904">
    <property type="component" value="Chromosome 5"/>
</dbReference>
<evidence type="ECO:0000313" key="6">
    <source>
        <dbReference type="Proteomes" id="UP000072904"/>
    </source>
</evidence>
<dbReference type="AlphaFoldDB" id="A0A077Y199"/>
<dbReference type="Pfam" id="PF09716">
    <property type="entry name" value="ETRAMP"/>
    <property type="match status" value="1"/>
</dbReference>
<dbReference type="OrthoDB" id="372023at2759"/>
<dbReference type="EMBL" id="LM993659">
    <property type="protein sequence ID" value="VTZ74046.1"/>
    <property type="molecule type" value="Genomic_DNA"/>
</dbReference>
<dbReference type="OMA" id="DNIVYHD"/>
<reference evidence="3" key="2">
    <citation type="submission" date="2014-05" db="EMBL/GenBank/DDBJ databases">
        <authorList>
            <person name="Aslett A.Martin."/>
            <person name="De Silva Nishadi"/>
        </authorList>
    </citation>
    <scope>NUCLEOTIDE SEQUENCE</scope>
    <source>
        <strain evidence="3">YM</strain>
    </source>
</reference>
<evidence type="ECO:0000256" key="1">
    <source>
        <dbReference type="SAM" id="Phobius"/>
    </source>
</evidence>
<reference evidence="4" key="4">
    <citation type="submission" date="2019-05" db="EMBL/GenBank/DDBJ databases">
        <authorList>
            <consortium name="Pathogen Informatics"/>
        </authorList>
    </citation>
    <scope>NUCLEOTIDE SEQUENCE</scope>
    <source>
        <strain evidence="4">17X</strain>
    </source>
</reference>
<dbReference type="VEuPathDB" id="PlasmoDB:PY00204"/>
<evidence type="ECO:0000313" key="5">
    <source>
        <dbReference type="Proteomes" id="UP000072874"/>
    </source>
</evidence>
<evidence type="ECO:0000313" key="3">
    <source>
        <dbReference type="EMBL" id="CDU16611.1"/>
    </source>
</evidence>
<gene>
    <name evidence="4" type="ORF">PY17X_0502200</name>
    <name evidence="3" type="ORF">PYYM_0501600</name>
</gene>
<feature type="chain" id="PRO_5014501818" evidence="2">
    <location>
        <begin position="24"/>
        <end position="224"/>
    </location>
</feature>
<dbReference type="VEuPathDB" id="PlasmoDB:PYYM_0501600"/>
<evidence type="ECO:0000256" key="2">
    <source>
        <dbReference type="SAM" id="SignalP"/>
    </source>
</evidence>
<organism evidence="3 6">
    <name type="scientific">Plasmodium yoelii</name>
    <dbReference type="NCBI Taxonomy" id="5861"/>
    <lineage>
        <taxon>Eukaryota</taxon>
        <taxon>Sar</taxon>
        <taxon>Alveolata</taxon>
        <taxon>Apicomplexa</taxon>
        <taxon>Aconoidasida</taxon>
        <taxon>Haemosporida</taxon>
        <taxon>Plasmodiidae</taxon>
        <taxon>Plasmodium</taxon>
        <taxon>Plasmodium (Vinckeia)</taxon>
    </lineage>
</organism>
<proteinExistence type="predicted"/>
<keyword evidence="1" id="KW-1133">Transmembrane helix</keyword>
<feature type="transmembrane region" description="Helical" evidence="1">
    <location>
        <begin position="55"/>
        <end position="76"/>
    </location>
</feature>
<reference evidence="4" key="3">
    <citation type="submission" date="2014-05" db="EMBL/GenBank/DDBJ databases">
        <authorList>
            <person name="Aslett M.A."/>
            <person name="De Silva N."/>
        </authorList>
    </citation>
    <scope>NUCLEOTIDE SEQUENCE</scope>
    <source>
        <strain evidence="4">17X</strain>
    </source>
</reference>